<keyword evidence="3" id="KW-1185">Reference proteome</keyword>
<feature type="signal peptide" evidence="1">
    <location>
        <begin position="1"/>
        <end position="22"/>
    </location>
</feature>
<gene>
    <name evidence="2" type="ORF">E0L32_007878</name>
</gene>
<protein>
    <submittedName>
        <fullName evidence="2">Uncharacterized protein</fullName>
    </submittedName>
</protein>
<evidence type="ECO:0000313" key="3">
    <source>
        <dbReference type="Proteomes" id="UP000319257"/>
    </source>
</evidence>
<feature type="chain" id="PRO_5021439716" evidence="1">
    <location>
        <begin position="23"/>
        <end position="236"/>
    </location>
</feature>
<evidence type="ECO:0000256" key="1">
    <source>
        <dbReference type="SAM" id="SignalP"/>
    </source>
</evidence>
<sequence length="236" mass="25312">MPFHKSGLVFLAVTCFGHVALGDGPPPRWENPEGGNMILMTSKERISWGDQNPGDVILNHLHDMCVQGHCSTDPLTINTQVVIKGKNVRKNLVVEVKQSTIPLHGPGTPGPLLAALEGVLRDPQWATVETVHWDQQSQMSSCPNPMNNNCAIPVGDYGDIPQYNAPHEIGLTYAVEKADEFADVLLSIKTVDENGSAWDCQKLFDTAGAIAGMMKGVPGAGFTLGSLLCGIFASKP</sequence>
<accession>A0A507B2E7</accession>
<evidence type="ECO:0000313" key="2">
    <source>
        <dbReference type="EMBL" id="TPX11459.1"/>
    </source>
</evidence>
<dbReference type="RefSeq" id="XP_030993170.1">
    <property type="nucleotide sequence ID" value="XM_031142670.1"/>
</dbReference>
<name>A0A507B2E7_9PEZI</name>
<reference evidence="2 3" key="1">
    <citation type="submission" date="2019-06" db="EMBL/GenBank/DDBJ databases">
        <title>Draft genome sequence of the filamentous fungus Phialemoniopsis curvata isolated from diesel fuel.</title>
        <authorList>
            <person name="Varaljay V.A."/>
            <person name="Lyon W.J."/>
            <person name="Crouch A.L."/>
            <person name="Drake C.E."/>
            <person name="Hollomon J.M."/>
            <person name="Nadeau L.J."/>
            <person name="Nunn H.S."/>
            <person name="Stevenson B.S."/>
            <person name="Bojanowski C.L."/>
            <person name="Crookes-Goodson W.J."/>
        </authorList>
    </citation>
    <scope>NUCLEOTIDE SEQUENCE [LARGE SCALE GENOMIC DNA]</scope>
    <source>
        <strain evidence="2 3">D216</strain>
    </source>
</reference>
<dbReference type="GeneID" id="41975325"/>
<comment type="caution">
    <text evidence="2">The sequence shown here is derived from an EMBL/GenBank/DDBJ whole genome shotgun (WGS) entry which is preliminary data.</text>
</comment>
<dbReference type="AlphaFoldDB" id="A0A507B2E7"/>
<proteinExistence type="predicted"/>
<dbReference type="EMBL" id="SKBQ01000049">
    <property type="protein sequence ID" value="TPX11459.1"/>
    <property type="molecule type" value="Genomic_DNA"/>
</dbReference>
<dbReference type="InParanoid" id="A0A507B2E7"/>
<dbReference type="Proteomes" id="UP000319257">
    <property type="component" value="Unassembled WGS sequence"/>
</dbReference>
<keyword evidence="1" id="KW-0732">Signal</keyword>
<organism evidence="2 3">
    <name type="scientific">Thyridium curvatum</name>
    <dbReference type="NCBI Taxonomy" id="1093900"/>
    <lineage>
        <taxon>Eukaryota</taxon>
        <taxon>Fungi</taxon>
        <taxon>Dikarya</taxon>
        <taxon>Ascomycota</taxon>
        <taxon>Pezizomycotina</taxon>
        <taxon>Sordariomycetes</taxon>
        <taxon>Sordariomycetidae</taxon>
        <taxon>Thyridiales</taxon>
        <taxon>Thyridiaceae</taxon>
        <taxon>Thyridium</taxon>
    </lineage>
</organism>